<dbReference type="Gene3D" id="1.20.120.160">
    <property type="entry name" value="HPT domain"/>
    <property type="match status" value="1"/>
</dbReference>
<feature type="domain" description="HPt" evidence="21">
    <location>
        <begin position="1252"/>
        <end position="1349"/>
    </location>
</feature>
<dbReference type="InterPro" id="IPR013655">
    <property type="entry name" value="PAS_fold_3"/>
</dbReference>
<dbReference type="InterPro" id="IPR029016">
    <property type="entry name" value="GAF-like_dom_sf"/>
</dbReference>
<keyword evidence="4" id="KW-1003">Cell membrane</keyword>
<evidence type="ECO:0000256" key="8">
    <source>
        <dbReference type="ARBA" id="ARBA00022741"/>
    </source>
</evidence>
<dbReference type="InterPro" id="IPR036097">
    <property type="entry name" value="HisK_dim/P_sf"/>
</dbReference>
<dbReference type="PANTHER" id="PTHR45339">
    <property type="entry name" value="HYBRID SIGNAL TRANSDUCTION HISTIDINE KINASE J"/>
    <property type="match status" value="1"/>
</dbReference>
<dbReference type="SMART" id="SM00091">
    <property type="entry name" value="PAS"/>
    <property type="match status" value="5"/>
</dbReference>
<dbReference type="SUPFAM" id="SSF55874">
    <property type="entry name" value="ATPase domain of HSP90 chaperone/DNA topoisomerase II/histidine kinase"/>
    <property type="match status" value="1"/>
</dbReference>
<proteinExistence type="predicted"/>
<dbReference type="InterPro" id="IPR036641">
    <property type="entry name" value="HPT_dom_sf"/>
</dbReference>
<dbReference type="Pfam" id="PF00512">
    <property type="entry name" value="HisKA"/>
    <property type="match status" value="1"/>
</dbReference>
<dbReference type="Gene3D" id="3.30.450.40">
    <property type="match status" value="1"/>
</dbReference>
<dbReference type="Gene3D" id="3.40.50.2300">
    <property type="match status" value="1"/>
</dbReference>
<dbReference type="PROSITE" id="PS50894">
    <property type="entry name" value="HPT"/>
    <property type="match status" value="1"/>
</dbReference>
<dbReference type="InterPro" id="IPR008207">
    <property type="entry name" value="Sig_transdc_His_kin_Hpt_dom"/>
</dbReference>
<keyword evidence="8" id="KW-0547">Nucleotide-binding</keyword>
<dbReference type="SUPFAM" id="SSF47226">
    <property type="entry name" value="Histidine-containing phosphotransfer domain, HPT domain"/>
    <property type="match status" value="1"/>
</dbReference>
<evidence type="ECO:0000256" key="16">
    <source>
        <dbReference type="SAM" id="Coils"/>
    </source>
</evidence>
<evidence type="ECO:0000256" key="6">
    <source>
        <dbReference type="ARBA" id="ARBA00022679"/>
    </source>
</evidence>
<evidence type="ECO:0000256" key="2">
    <source>
        <dbReference type="ARBA" id="ARBA00004651"/>
    </source>
</evidence>
<dbReference type="PROSITE" id="PS50113">
    <property type="entry name" value="PAC"/>
    <property type="match status" value="3"/>
</dbReference>
<evidence type="ECO:0000256" key="10">
    <source>
        <dbReference type="ARBA" id="ARBA00022840"/>
    </source>
</evidence>
<feature type="domain" description="PAC" evidence="20">
    <location>
        <begin position="773"/>
        <end position="825"/>
    </location>
</feature>
<evidence type="ECO:0000256" key="4">
    <source>
        <dbReference type="ARBA" id="ARBA00022475"/>
    </source>
</evidence>
<dbReference type="Pfam" id="PF13185">
    <property type="entry name" value="GAF_2"/>
    <property type="match status" value="1"/>
</dbReference>
<evidence type="ECO:0000256" key="13">
    <source>
        <dbReference type="ARBA" id="ARBA00023136"/>
    </source>
</evidence>
<evidence type="ECO:0000256" key="1">
    <source>
        <dbReference type="ARBA" id="ARBA00000085"/>
    </source>
</evidence>
<dbReference type="SUPFAM" id="SSF52172">
    <property type="entry name" value="CheY-like"/>
    <property type="match status" value="1"/>
</dbReference>
<keyword evidence="6" id="KW-0808">Transferase</keyword>
<dbReference type="SMART" id="SM00388">
    <property type="entry name" value="HisKA"/>
    <property type="match status" value="1"/>
</dbReference>
<keyword evidence="12" id="KW-0902">Two-component regulatory system</keyword>
<dbReference type="NCBIfam" id="TIGR00229">
    <property type="entry name" value="sensory_box"/>
    <property type="match status" value="5"/>
</dbReference>
<dbReference type="InterPro" id="IPR001789">
    <property type="entry name" value="Sig_transdc_resp-reg_receiver"/>
</dbReference>
<dbReference type="Pfam" id="PF01627">
    <property type="entry name" value="Hpt"/>
    <property type="match status" value="1"/>
</dbReference>
<evidence type="ECO:0000313" key="22">
    <source>
        <dbReference type="EMBL" id="MDN5214226.1"/>
    </source>
</evidence>
<evidence type="ECO:0000259" key="20">
    <source>
        <dbReference type="PROSITE" id="PS50113"/>
    </source>
</evidence>
<dbReference type="RefSeq" id="WP_346759561.1">
    <property type="nucleotide sequence ID" value="NZ_JAUJEB010000004.1"/>
</dbReference>
<feature type="coiled-coil region" evidence="16">
    <location>
        <begin position="8"/>
        <end position="35"/>
    </location>
</feature>
<dbReference type="SMART" id="SM00086">
    <property type="entry name" value="PAC"/>
    <property type="match status" value="5"/>
</dbReference>
<comment type="catalytic activity">
    <reaction evidence="1">
        <text>ATP + protein L-histidine = ADP + protein N-phospho-L-histidine.</text>
        <dbReference type="EC" id="2.7.13.3"/>
    </reaction>
</comment>
<keyword evidence="10" id="KW-0067">ATP-binding</keyword>
<keyword evidence="9" id="KW-0418">Kinase</keyword>
<dbReference type="InterPro" id="IPR001610">
    <property type="entry name" value="PAC"/>
</dbReference>
<dbReference type="SMART" id="SM00448">
    <property type="entry name" value="REC"/>
    <property type="match status" value="1"/>
</dbReference>
<feature type="domain" description="PAC" evidence="20">
    <location>
        <begin position="360"/>
        <end position="412"/>
    </location>
</feature>
<keyword evidence="11" id="KW-1133">Transmembrane helix</keyword>
<feature type="modified residue" description="Phosphohistidine" evidence="14">
    <location>
        <position position="1291"/>
    </location>
</feature>
<dbReference type="InterPro" id="IPR000014">
    <property type="entry name" value="PAS"/>
</dbReference>
<protein>
    <recommendedName>
        <fullName evidence="3">histidine kinase</fullName>
        <ecNumber evidence="3">2.7.13.3</ecNumber>
    </recommendedName>
</protein>
<dbReference type="EC" id="2.7.13.3" evidence="3"/>
<name>A0ABT8LAY4_9BACT</name>
<gene>
    <name evidence="22" type="ORF">QQ020_19265</name>
</gene>
<feature type="domain" description="PAS" evidence="19">
    <location>
        <begin position="702"/>
        <end position="769"/>
    </location>
</feature>
<dbReference type="Gene3D" id="3.30.565.10">
    <property type="entry name" value="Histidine kinase-like ATPase, C-terminal domain"/>
    <property type="match status" value="1"/>
</dbReference>
<evidence type="ECO:0000259" key="19">
    <source>
        <dbReference type="PROSITE" id="PS50112"/>
    </source>
</evidence>
<keyword evidence="16" id="KW-0175">Coiled coil</keyword>
<dbReference type="Gene3D" id="3.30.450.20">
    <property type="entry name" value="PAS domain"/>
    <property type="match status" value="5"/>
</dbReference>
<dbReference type="InterPro" id="IPR003661">
    <property type="entry name" value="HisK_dim/P_dom"/>
</dbReference>
<organism evidence="22 23">
    <name type="scientific">Agaribacillus aureus</name>
    <dbReference type="NCBI Taxonomy" id="3051825"/>
    <lineage>
        <taxon>Bacteria</taxon>
        <taxon>Pseudomonadati</taxon>
        <taxon>Bacteroidota</taxon>
        <taxon>Cytophagia</taxon>
        <taxon>Cytophagales</taxon>
        <taxon>Splendidivirgaceae</taxon>
        <taxon>Agaribacillus</taxon>
    </lineage>
</organism>
<dbReference type="Pfam" id="PF08447">
    <property type="entry name" value="PAS_3"/>
    <property type="match status" value="1"/>
</dbReference>
<reference evidence="22" key="1">
    <citation type="submission" date="2023-06" db="EMBL/GenBank/DDBJ databases">
        <title>Genomic of Agaribacillus aureum.</title>
        <authorList>
            <person name="Wang G."/>
        </authorList>
    </citation>
    <scope>NUCLEOTIDE SEQUENCE</scope>
    <source>
        <strain evidence="22">BMA12</strain>
    </source>
</reference>
<comment type="caution">
    <text evidence="22">The sequence shown here is derived from an EMBL/GenBank/DDBJ whole genome shotgun (WGS) entry which is preliminary data.</text>
</comment>
<evidence type="ECO:0000256" key="5">
    <source>
        <dbReference type="ARBA" id="ARBA00022553"/>
    </source>
</evidence>
<dbReference type="CDD" id="cd00088">
    <property type="entry name" value="HPT"/>
    <property type="match status" value="1"/>
</dbReference>
<evidence type="ECO:0000259" key="17">
    <source>
        <dbReference type="PROSITE" id="PS50109"/>
    </source>
</evidence>
<dbReference type="PANTHER" id="PTHR45339:SF1">
    <property type="entry name" value="HYBRID SIGNAL TRANSDUCTION HISTIDINE KINASE J"/>
    <property type="match status" value="1"/>
</dbReference>
<dbReference type="CDD" id="cd16922">
    <property type="entry name" value="HATPase_EvgS-ArcB-TorS-like"/>
    <property type="match status" value="1"/>
</dbReference>
<evidence type="ECO:0000256" key="11">
    <source>
        <dbReference type="ARBA" id="ARBA00022989"/>
    </source>
</evidence>
<dbReference type="InterPro" id="IPR011006">
    <property type="entry name" value="CheY-like_superfamily"/>
</dbReference>
<evidence type="ECO:0000256" key="14">
    <source>
        <dbReference type="PROSITE-ProRule" id="PRU00110"/>
    </source>
</evidence>
<keyword evidence="5 15" id="KW-0597">Phosphoprotein</keyword>
<dbReference type="SUPFAM" id="SSF55785">
    <property type="entry name" value="PYP-like sensor domain (PAS domain)"/>
    <property type="match status" value="5"/>
</dbReference>
<dbReference type="EMBL" id="JAUJEB010000004">
    <property type="protein sequence ID" value="MDN5214226.1"/>
    <property type="molecule type" value="Genomic_DNA"/>
</dbReference>
<sequence>MNYQSKSKDFLIDEIQRLKKEVDKAEKKFDKIFQSANDGVMILEDMKVIDFNKKSTRIFKRNKAELINRNIFDFSPIVQPDGVRSDQKSKIFMESAQRGERQIFEWQFVRDDNDIFYTRTVLDQMILGDRLYLIAQIKDLSRKKVTSKSLKEGESKFKTLADNAPVLLRMTTPNNYFYYFSRQWLDFTGKTEKEQQNNGWIDGIYSKEVDQILSQIDLAFKRRQKYQVTYRLRRSDGAYRWVQDTGIPHFDDEGKFAGYISATVDISDRKKLEEEESRKLALAESEKRLHSSLKKANILAITVNNNGDITFCNDALTKLIGKPKPKVVNKNLFDILVPAEKSLGEKPDFRNIVASGGFSNNLETFIKTKSGELVEVRFNSMILNNEKGQISGMTIIGEDISEKAKVKKALDKTNAQLKELFDNSNDLIQVFDQSGNFLLVNLAWKEKLGYTDEEIQHIKFIDIIHPIYKSTTLENLRLIANGEDIEKIETVFISKDRRSIFLSGSVNGSKIGKEEIEYRGIFHDITERVRAEKAQNLYYSIANLTTQSQDLNELFHNIHTELAKVISVNNFYISLYQAGDSIVNFPYFVDEYYKGNPSTIKRPVGKGITEYAINYNKPLFLHEKDIKTLINEKVIVWEGKIPKIWLGVPLRLENQSIGLIAIQAYDERVKYDFKDLDLLDFISGQIAIAIDRKQAELALLRSEKKFRDIFESFQDIYFRCKVNGEITNVSPSVYELVGYGESEVLGMNITDYYLYNTKTKDLVRQLVKRKSVRNFEASVITKKGNILQCICNVRLVYNEQNHPVEIEGVARDITKLKKANLELLHAKEIAERSLKVKETFLANMSHEIRTPMNGVIGMIDLLASTELANEQKEYVHIIKKSSETLLNILNSILDLSKIEAGKMKLKTNTVYLKDTLEKLYALFSQQALAKNINLFYHIDERIPTYLKLDEIRLLQVFSNLISNAIKFTKGGGAINVDLKLSKKEGRSIFIKAEIRDSGIGISKENIDKLFSNFSQLDNSSTKSYGGTGLGLAISKELTKLMGGEIGVYSSPGFGSTFWFSFKAQKSSKNAYEQDSKKKVDPILNRAFEKITPKILVVDDNQINRQVASQILRKAGCKVDTANSGPDAIDLIKRKSYEVVFMDIQMPEMDGITATKEIKKLALKDPPPIIAMTAYSMKEDRDRFLKEGLDDYIPKPLKAHILIDKVKEIVSDGKVEENKAFNKTGGEGSTATKKSGNTIIDEEVMAQLIKYGGEETLYKIYEDFEKEALQQFEDLTKALKNKNYTEILSILHTIKGNAGTLGISKMHESAAKIESHFKTQQYVNAKEQIRGLKEKFSIYRVNYKNILKNLTQCQEQGKY</sequence>
<feature type="domain" description="Histidine kinase" evidence="17">
    <location>
        <begin position="843"/>
        <end position="1065"/>
    </location>
</feature>
<dbReference type="InterPro" id="IPR035965">
    <property type="entry name" value="PAS-like_dom_sf"/>
</dbReference>
<dbReference type="CDD" id="cd00130">
    <property type="entry name" value="PAS"/>
    <property type="match status" value="5"/>
</dbReference>
<dbReference type="InterPro" id="IPR003594">
    <property type="entry name" value="HATPase_dom"/>
</dbReference>
<dbReference type="InterPro" id="IPR004358">
    <property type="entry name" value="Sig_transdc_His_kin-like_C"/>
</dbReference>
<dbReference type="Pfam" id="PF00072">
    <property type="entry name" value="Response_reg"/>
    <property type="match status" value="1"/>
</dbReference>
<feature type="domain" description="PAC" evidence="20">
    <location>
        <begin position="226"/>
        <end position="278"/>
    </location>
</feature>
<dbReference type="Proteomes" id="UP001172083">
    <property type="component" value="Unassembled WGS sequence"/>
</dbReference>
<dbReference type="CDD" id="cd00082">
    <property type="entry name" value="HisKA"/>
    <property type="match status" value="1"/>
</dbReference>
<dbReference type="PROSITE" id="PS50112">
    <property type="entry name" value="PAS"/>
    <property type="match status" value="3"/>
</dbReference>
<comment type="subcellular location">
    <subcellularLocation>
        <location evidence="2">Cell membrane</location>
        <topology evidence="2">Multi-pass membrane protein</topology>
    </subcellularLocation>
</comment>
<dbReference type="PROSITE" id="PS50109">
    <property type="entry name" value="HIS_KIN"/>
    <property type="match status" value="1"/>
</dbReference>
<dbReference type="InterPro" id="IPR036890">
    <property type="entry name" value="HATPase_C_sf"/>
</dbReference>
<evidence type="ECO:0000259" key="18">
    <source>
        <dbReference type="PROSITE" id="PS50110"/>
    </source>
</evidence>
<dbReference type="PRINTS" id="PR00344">
    <property type="entry name" value="BCTRLSENSOR"/>
</dbReference>
<dbReference type="PROSITE" id="PS50110">
    <property type="entry name" value="RESPONSE_REGULATORY"/>
    <property type="match status" value="1"/>
</dbReference>
<dbReference type="Pfam" id="PF02518">
    <property type="entry name" value="HATPase_c"/>
    <property type="match status" value="1"/>
</dbReference>
<evidence type="ECO:0000256" key="3">
    <source>
        <dbReference type="ARBA" id="ARBA00012438"/>
    </source>
</evidence>
<keyword evidence="13" id="KW-0472">Membrane</keyword>
<keyword evidence="23" id="KW-1185">Reference proteome</keyword>
<dbReference type="SUPFAM" id="SSF47384">
    <property type="entry name" value="Homodimeric domain of signal transducing histidine kinase"/>
    <property type="match status" value="1"/>
</dbReference>
<evidence type="ECO:0000256" key="12">
    <source>
        <dbReference type="ARBA" id="ARBA00023012"/>
    </source>
</evidence>
<feature type="modified residue" description="4-aspartylphosphate" evidence="15">
    <location>
        <position position="1142"/>
    </location>
</feature>
<dbReference type="Pfam" id="PF13426">
    <property type="entry name" value="PAS_9"/>
    <property type="match status" value="4"/>
</dbReference>
<feature type="domain" description="Response regulatory" evidence="18">
    <location>
        <begin position="1093"/>
        <end position="1209"/>
    </location>
</feature>
<accession>A0ABT8LAY4</accession>
<keyword evidence="7" id="KW-0812">Transmembrane</keyword>
<dbReference type="InterPro" id="IPR003018">
    <property type="entry name" value="GAF"/>
</dbReference>
<dbReference type="InterPro" id="IPR000700">
    <property type="entry name" value="PAS-assoc_C"/>
</dbReference>
<evidence type="ECO:0000256" key="9">
    <source>
        <dbReference type="ARBA" id="ARBA00022777"/>
    </source>
</evidence>
<feature type="domain" description="PAS" evidence="19">
    <location>
        <begin position="413"/>
        <end position="483"/>
    </location>
</feature>
<dbReference type="InterPro" id="IPR005467">
    <property type="entry name" value="His_kinase_dom"/>
</dbReference>
<dbReference type="SUPFAM" id="SSF55781">
    <property type="entry name" value="GAF domain-like"/>
    <property type="match status" value="1"/>
</dbReference>
<evidence type="ECO:0000259" key="21">
    <source>
        <dbReference type="PROSITE" id="PS50894"/>
    </source>
</evidence>
<evidence type="ECO:0000256" key="7">
    <source>
        <dbReference type="ARBA" id="ARBA00022692"/>
    </source>
</evidence>
<dbReference type="Gene3D" id="1.10.287.130">
    <property type="match status" value="1"/>
</dbReference>
<feature type="domain" description="PAS" evidence="19">
    <location>
        <begin position="285"/>
        <end position="356"/>
    </location>
</feature>
<evidence type="ECO:0000256" key="15">
    <source>
        <dbReference type="PROSITE-ProRule" id="PRU00169"/>
    </source>
</evidence>
<evidence type="ECO:0000313" key="23">
    <source>
        <dbReference type="Proteomes" id="UP001172083"/>
    </source>
</evidence>
<dbReference type="SMART" id="SM00387">
    <property type="entry name" value="HATPase_c"/>
    <property type="match status" value="1"/>
</dbReference>
<dbReference type="CDD" id="cd17546">
    <property type="entry name" value="REC_hyHK_CKI1_RcsC-like"/>
    <property type="match status" value="1"/>
</dbReference>